<dbReference type="AlphaFoldDB" id="A0A160T2I7"/>
<dbReference type="Proteomes" id="UP000215027">
    <property type="component" value="Chromosome I"/>
</dbReference>
<proteinExistence type="predicted"/>
<accession>A0A160T2I7</accession>
<evidence type="ECO:0000313" key="2">
    <source>
        <dbReference type="Proteomes" id="UP000215027"/>
    </source>
</evidence>
<sequence length="30" mass="3179">MAPREILTLSSLVGDEGVFILSQSLSLSQS</sequence>
<reference evidence="1" key="1">
    <citation type="submission" date="2016-01" db="EMBL/GenBank/DDBJ databases">
        <authorList>
            <person name="Mcilroy J.S."/>
            <person name="Karst M S."/>
            <person name="Albertsen M."/>
        </authorList>
    </citation>
    <scope>NUCLEOTIDE SEQUENCE</scope>
    <source>
        <strain evidence="1">Cfx-K</strain>
    </source>
</reference>
<dbReference type="EMBL" id="LN890655">
    <property type="protein sequence ID" value="CUS03802.2"/>
    <property type="molecule type" value="Genomic_DNA"/>
</dbReference>
<gene>
    <name evidence="1" type="ORF">CFX0092_A1924</name>
</gene>
<dbReference type="KEGG" id="pbf:CFX0092_A1924"/>
<evidence type="ECO:0000313" key="1">
    <source>
        <dbReference type="EMBL" id="CUS03802.2"/>
    </source>
</evidence>
<protein>
    <submittedName>
        <fullName evidence="1">Uncharacterized protein</fullName>
    </submittedName>
</protein>
<keyword evidence="2" id="KW-1185">Reference proteome</keyword>
<name>A0A160T2I7_9CHLR</name>
<organism evidence="1 2">
    <name type="scientific">Candidatus Promineifilum breve</name>
    <dbReference type="NCBI Taxonomy" id="1806508"/>
    <lineage>
        <taxon>Bacteria</taxon>
        <taxon>Bacillati</taxon>
        <taxon>Chloroflexota</taxon>
        <taxon>Ardenticatenia</taxon>
        <taxon>Candidatus Promineifilales</taxon>
        <taxon>Candidatus Promineifilaceae</taxon>
        <taxon>Candidatus Promineifilum</taxon>
    </lineage>
</organism>